<evidence type="ECO:0000313" key="2">
    <source>
        <dbReference type="EMBL" id="CAG8957382.1"/>
    </source>
</evidence>
<comment type="caution">
    <text evidence="2">The sequence shown here is derived from an EMBL/GenBank/DDBJ whole genome shotgun (WGS) entry which is preliminary data.</text>
</comment>
<proteinExistence type="predicted"/>
<reference evidence="2" key="1">
    <citation type="submission" date="2021-07" db="EMBL/GenBank/DDBJ databases">
        <authorList>
            <person name="Durling M."/>
        </authorList>
    </citation>
    <scope>NUCLEOTIDE SEQUENCE</scope>
</reference>
<feature type="region of interest" description="Disordered" evidence="1">
    <location>
        <begin position="41"/>
        <end position="63"/>
    </location>
</feature>
<dbReference type="EMBL" id="CAJVRL010000078">
    <property type="protein sequence ID" value="CAG8957382.1"/>
    <property type="molecule type" value="Genomic_DNA"/>
</dbReference>
<evidence type="ECO:0000313" key="3">
    <source>
        <dbReference type="Proteomes" id="UP000696280"/>
    </source>
</evidence>
<dbReference type="Proteomes" id="UP000696280">
    <property type="component" value="Unassembled WGS sequence"/>
</dbReference>
<organism evidence="2 3">
    <name type="scientific">Hymenoscyphus fraxineus</name>
    <dbReference type="NCBI Taxonomy" id="746836"/>
    <lineage>
        <taxon>Eukaryota</taxon>
        <taxon>Fungi</taxon>
        <taxon>Dikarya</taxon>
        <taxon>Ascomycota</taxon>
        <taxon>Pezizomycotina</taxon>
        <taxon>Leotiomycetes</taxon>
        <taxon>Helotiales</taxon>
        <taxon>Helotiaceae</taxon>
        <taxon>Hymenoscyphus</taxon>
    </lineage>
</organism>
<protein>
    <submittedName>
        <fullName evidence="2">Uncharacterized protein</fullName>
    </submittedName>
</protein>
<keyword evidence="3" id="KW-1185">Reference proteome</keyword>
<dbReference type="AlphaFoldDB" id="A0A9N9PX82"/>
<sequence>MSLEASSTALKVKLVGRSGHGWPARQKIGYFAIKNPRDLGWVGSESSRSKARRPGGGAESSKFDVETSFNVSCRLFDTVEEIDEKNPLGEVDDDWEGDSDA</sequence>
<evidence type="ECO:0000256" key="1">
    <source>
        <dbReference type="SAM" id="MobiDB-lite"/>
    </source>
</evidence>
<gene>
    <name evidence="2" type="ORF">HYFRA_00010808</name>
</gene>
<accession>A0A9N9PX82</accession>
<name>A0A9N9PX82_9HELO</name>